<sequence>MSAKFVSVGRRNKMTTRQKRRSNLLAMPESSARTLLTSPRTKSTAIADHYVRAEISSSRENCVKEQKFGASETPLSCHGVLGYDLTSSTSAEKRGYKLRKKKKKKKN</sequence>
<evidence type="ECO:0000313" key="2">
    <source>
        <dbReference type="EMBL" id="KAL0125972.1"/>
    </source>
</evidence>
<organism evidence="2 3">
    <name type="scientific">Cardiocondyla obscurior</name>
    <dbReference type="NCBI Taxonomy" id="286306"/>
    <lineage>
        <taxon>Eukaryota</taxon>
        <taxon>Metazoa</taxon>
        <taxon>Ecdysozoa</taxon>
        <taxon>Arthropoda</taxon>
        <taxon>Hexapoda</taxon>
        <taxon>Insecta</taxon>
        <taxon>Pterygota</taxon>
        <taxon>Neoptera</taxon>
        <taxon>Endopterygota</taxon>
        <taxon>Hymenoptera</taxon>
        <taxon>Apocrita</taxon>
        <taxon>Aculeata</taxon>
        <taxon>Formicoidea</taxon>
        <taxon>Formicidae</taxon>
        <taxon>Myrmicinae</taxon>
        <taxon>Cardiocondyla</taxon>
    </lineage>
</organism>
<feature type="compositionally biased region" description="Basic residues" evidence="1">
    <location>
        <begin position="10"/>
        <end position="22"/>
    </location>
</feature>
<gene>
    <name evidence="2" type="ORF">PUN28_004794</name>
</gene>
<evidence type="ECO:0000256" key="1">
    <source>
        <dbReference type="SAM" id="MobiDB-lite"/>
    </source>
</evidence>
<protein>
    <submittedName>
        <fullName evidence="2">Uncharacterized protein</fullName>
    </submittedName>
</protein>
<dbReference type="AlphaFoldDB" id="A0AAW2GFB8"/>
<dbReference type="Proteomes" id="UP001430953">
    <property type="component" value="Unassembled WGS sequence"/>
</dbReference>
<comment type="caution">
    <text evidence="2">The sequence shown here is derived from an EMBL/GenBank/DDBJ whole genome shotgun (WGS) entry which is preliminary data.</text>
</comment>
<feature type="region of interest" description="Disordered" evidence="1">
    <location>
        <begin position="1"/>
        <end position="22"/>
    </location>
</feature>
<name>A0AAW2GFB8_9HYME</name>
<evidence type="ECO:0000313" key="3">
    <source>
        <dbReference type="Proteomes" id="UP001430953"/>
    </source>
</evidence>
<keyword evidence="3" id="KW-1185">Reference proteome</keyword>
<proteinExistence type="predicted"/>
<reference evidence="2 3" key="1">
    <citation type="submission" date="2023-03" db="EMBL/GenBank/DDBJ databases">
        <title>High recombination rates correlate with genetic variation in Cardiocondyla obscurior ants.</title>
        <authorList>
            <person name="Errbii M."/>
        </authorList>
    </citation>
    <scope>NUCLEOTIDE SEQUENCE [LARGE SCALE GENOMIC DNA]</scope>
    <source>
        <strain evidence="2">Alpha-2009</strain>
        <tissue evidence="2">Whole body</tissue>
    </source>
</reference>
<dbReference type="EMBL" id="JADYXP020000004">
    <property type="protein sequence ID" value="KAL0125972.1"/>
    <property type="molecule type" value="Genomic_DNA"/>
</dbReference>
<accession>A0AAW2GFB8</accession>